<evidence type="ECO:0000256" key="6">
    <source>
        <dbReference type="ARBA" id="ARBA00022777"/>
    </source>
</evidence>
<dbReference type="PIRSF" id="PIRSF000729">
    <property type="entry name" value="GK"/>
    <property type="match status" value="1"/>
</dbReference>
<evidence type="ECO:0000256" key="5">
    <source>
        <dbReference type="ARBA" id="ARBA00022741"/>
    </source>
</evidence>
<dbReference type="SMART" id="SM00359">
    <property type="entry name" value="PUA"/>
    <property type="match status" value="1"/>
</dbReference>
<dbReference type="FunFam" id="3.40.1160.10:FF:000018">
    <property type="entry name" value="Glutamate 5-kinase"/>
    <property type="match status" value="1"/>
</dbReference>
<dbReference type="PANTHER" id="PTHR43654:SF3">
    <property type="entry name" value="GLUTAMATE 5-KINASE"/>
    <property type="match status" value="1"/>
</dbReference>
<evidence type="ECO:0000256" key="7">
    <source>
        <dbReference type="ARBA" id="ARBA00022840"/>
    </source>
</evidence>
<proteinExistence type="inferred from homology"/>
<comment type="function">
    <text evidence="8">Catalyzes the transfer of a phosphate group to glutamate to form L-glutamate 5-phosphate.</text>
</comment>
<evidence type="ECO:0000256" key="2">
    <source>
        <dbReference type="ARBA" id="ARBA00022605"/>
    </source>
</evidence>
<comment type="catalytic activity">
    <reaction evidence="8">
        <text>L-glutamate + ATP = L-glutamyl 5-phosphate + ADP</text>
        <dbReference type="Rhea" id="RHEA:14877"/>
        <dbReference type="ChEBI" id="CHEBI:29985"/>
        <dbReference type="ChEBI" id="CHEBI:30616"/>
        <dbReference type="ChEBI" id="CHEBI:58274"/>
        <dbReference type="ChEBI" id="CHEBI:456216"/>
        <dbReference type="EC" id="2.7.2.11"/>
    </reaction>
</comment>
<organism evidence="10 11">
    <name type="scientific">Candidatus Iainarchaeum sp</name>
    <dbReference type="NCBI Taxonomy" id="3101447"/>
    <lineage>
        <taxon>Archaea</taxon>
        <taxon>Candidatus Iainarchaeota</taxon>
        <taxon>Candidatus Iainarchaeia</taxon>
        <taxon>Candidatus Iainarchaeales</taxon>
        <taxon>Candidatus Iainarchaeaceae</taxon>
        <taxon>Candidatus Iainarchaeum</taxon>
    </lineage>
</organism>
<gene>
    <name evidence="8 10" type="primary">proB</name>
    <name evidence="10" type="ORF">JW744_04230</name>
</gene>
<dbReference type="Pfam" id="PF01472">
    <property type="entry name" value="PUA"/>
    <property type="match status" value="1"/>
</dbReference>
<feature type="domain" description="PUA" evidence="9">
    <location>
        <begin position="282"/>
        <end position="355"/>
    </location>
</feature>
<dbReference type="SUPFAM" id="SSF53633">
    <property type="entry name" value="Carbamate kinase-like"/>
    <property type="match status" value="1"/>
</dbReference>
<dbReference type="EMBL" id="JAFGDB010000072">
    <property type="protein sequence ID" value="MBN2067649.1"/>
    <property type="molecule type" value="Genomic_DNA"/>
</dbReference>
<dbReference type="InterPro" id="IPR036974">
    <property type="entry name" value="PUA_sf"/>
</dbReference>
<dbReference type="InterPro" id="IPR041739">
    <property type="entry name" value="G5K_ProB"/>
</dbReference>
<keyword evidence="4 8" id="KW-0808">Transferase</keyword>
<dbReference type="PROSITE" id="PS00902">
    <property type="entry name" value="GLUTAMATE_5_KINASE"/>
    <property type="match status" value="1"/>
</dbReference>
<evidence type="ECO:0000256" key="4">
    <source>
        <dbReference type="ARBA" id="ARBA00022679"/>
    </source>
</evidence>
<dbReference type="Proteomes" id="UP000809243">
    <property type="component" value="Unassembled WGS sequence"/>
</dbReference>
<dbReference type="CDD" id="cd04242">
    <property type="entry name" value="AAK_G5K_ProB"/>
    <property type="match status" value="1"/>
</dbReference>
<comment type="caution">
    <text evidence="10">The sequence shown here is derived from an EMBL/GenBank/DDBJ whole genome shotgun (WGS) entry which is preliminary data.</text>
</comment>
<dbReference type="GO" id="GO:0005829">
    <property type="term" value="C:cytosol"/>
    <property type="evidence" value="ECO:0007669"/>
    <property type="project" value="TreeGrafter"/>
</dbReference>
<dbReference type="EC" id="2.7.2.11" evidence="8"/>
<reference evidence="10" key="1">
    <citation type="submission" date="2021-01" db="EMBL/GenBank/DDBJ databases">
        <title>Active Sulfur Cycling in an Early Earth Analoge.</title>
        <authorList>
            <person name="Hahn C.R."/>
            <person name="Youssef N.H."/>
            <person name="Elshahed M."/>
        </authorList>
    </citation>
    <scope>NUCLEOTIDE SEQUENCE</scope>
    <source>
        <strain evidence="10">Zod_Metabat.1151</strain>
    </source>
</reference>
<dbReference type="GO" id="GO:0055129">
    <property type="term" value="P:L-proline biosynthetic process"/>
    <property type="evidence" value="ECO:0007669"/>
    <property type="project" value="UniProtKB-UniRule"/>
</dbReference>
<keyword evidence="5 8" id="KW-0547">Nucleotide-binding</keyword>
<keyword evidence="2 8" id="KW-0028">Amino-acid biosynthesis</keyword>
<evidence type="ECO:0000313" key="11">
    <source>
        <dbReference type="Proteomes" id="UP000809243"/>
    </source>
</evidence>
<dbReference type="PANTHER" id="PTHR43654">
    <property type="entry name" value="GLUTAMATE 5-KINASE"/>
    <property type="match status" value="1"/>
</dbReference>
<dbReference type="InterPro" id="IPR036393">
    <property type="entry name" value="AceGlu_kinase-like_sf"/>
</dbReference>
<keyword evidence="6 8" id="KW-0418">Kinase</keyword>
<comment type="pathway">
    <text evidence="8">Amino-acid biosynthesis; L-proline biosynthesis; L-glutamate 5-semialdehyde from L-glutamate: step 1/2.</text>
</comment>
<dbReference type="InterPro" id="IPR002478">
    <property type="entry name" value="PUA"/>
</dbReference>
<sequence length="358" mass="38888">MGRESLGSAKRIVVKIGTNALTNEQGLVDQIFVSGIAGQVMQLKKQGKEVIIVSSGAIGSGFREIGLEKPPRDVAMRQASFAVGQNRLMFSYAKAFGKFSQKIAQILLTYDAFSRRQTYLNLRNAFNLLLELDVIPIVNENDVVSINEIDRSFGDNDKLSALVASKLDAQLLVILSDIGGLYTANPRRDKKAERIPIVAEITREIEKTAGGRGSETSVGGMKSKIEAAKIAAASGCAVVIADGRAENVLQKILAGEDIGTLFLPKKALASKAKWVFFSQPKGRIEVDKGAMDALLKRKSLLSNGITAVKGDFREKEVVELSCNGHVFARGLVDFDSKKLQKKKEGTAIKTENLYIIEK</sequence>
<dbReference type="SUPFAM" id="SSF88697">
    <property type="entry name" value="PUA domain-like"/>
    <property type="match status" value="1"/>
</dbReference>
<dbReference type="AlphaFoldDB" id="A0A938YV14"/>
<keyword evidence="3 8" id="KW-0641">Proline biosynthesis</keyword>
<comment type="caution">
    <text evidence="8">Lacks conserved residue(s) required for the propagation of feature annotation.</text>
</comment>
<dbReference type="InterPro" id="IPR019797">
    <property type="entry name" value="Glutamate_5-kinase_CS"/>
</dbReference>
<dbReference type="Gene3D" id="3.40.1160.10">
    <property type="entry name" value="Acetylglutamate kinase-like"/>
    <property type="match status" value="1"/>
</dbReference>
<dbReference type="InterPro" id="IPR005715">
    <property type="entry name" value="Glu_5kinase/COase_Synthase"/>
</dbReference>
<comment type="similarity">
    <text evidence="8">Belongs to the glutamate 5-kinase family.</text>
</comment>
<dbReference type="GO" id="GO:0004349">
    <property type="term" value="F:glutamate 5-kinase activity"/>
    <property type="evidence" value="ECO:0007669"/>
    <property type="project" value="UniProtKB-UniRule"/>
</dbReference>
<evidence type="ECO:0000256" key="8">
    <source>
        <dbReference type="HAMAP-Rule" id="MF_00456"/>
    </source>
</evidence>
<keyword evidence="7 8" id="KW-0067">ATP-binding</keyword>
<feature type="binding site" evidence="8">
    <location>
        <begin position="176"/>
        <end position="177"/>
    </location>
    <ligand>
        <name>ATP</name>
        <dbReference type="ChEBI" id="CHEBI:30616"/>
    </ligand>
</feature>
<feature type="binding site" evidence="8">
    <location>
        <position position="142"/>
    </location>
    <ligand>
        <name>substrate</name>
    </ligand>
</feature>
<name>A0A938YV14_9ARCH</name>
<dbReference type="CDD" id="cd21157">
    <property type="entry name" value="PUA_G5K"/>
    <property type="match status" value="1"/>
</dbReference>
<dbReference type="HAMAP" id="MF_00456">
    <property type="entry name" value="ProB"/>
    <property type="match status" value="1"/>
</dbReference>
<dbReference type="PRINTS" id="PR00474">
    <property type="entry name" value="GLU5KINASE"/>
</dbReference>
<dbReference type="NCBIfam" id="TIGR01027">
    <property type="entry name" value="proB"/>
    <property type="match status" value="1"/>
</dbReference>
<dbReference type="Pfam" id="PF00696">
    <property type="entry name" value="AA_kinase"/>
    <property type="match status" value="1"/>
</dbReference>
<dbReference type="GO" id="GO:0003723">
    <property type="term" value="F:RNA binding"/>
    <property type="evidence" value="ECO:0007669"/>
    <property type="project" value="InterPro"/>
</dbReference>
<dbReference type="PROSITE" id="PS50890">
    <property type="entry name" value="PUA"/>
    <property type="match status" value="1"/>
</dbReference>
<protein>
    <recommendedName>
        <fullName evidence="8">Glutamate 5-kinase</fullName>
        <ecNumber evidence="8">2.7.2.11</ecNumber>
    </recommendedName>
    <alternativeName>
        <fullName evidence="8">Gamma-glutamyl kinase</fullName>
        <shortName evidence="8">GK</shortName>
    </alternativeName>
</protein>
<evidence type="ECO:0000256" key="3">
    <source>
        <dbReference type="ARBA" id="ARBA00022650"/>
    </source>
</evidence>
<dbReference type="InterPro" id="IPR001048">
    <property type="entry name" value="Asp/Glu/Uridylate_kinase"/>
</dbReference>
<evidence type="ECO:0000313" key="10">
    <source>
        <dbReference type="EMBL" id="MBN2067649.1"/>
    </source>
</evidence>
<feature type="binding site" evidence="8">
    <location>
        <position position="156"/>
    </location>
    <ligand>
        <name>substrate</name>
    </ligand>
</feature>
<accession>A0A938YV14</accession>
<dbReference type="InterPro" id="IPR015947">
    <property type="entry name" value="PUA-like_sf"/>
</dbReference>
<keyword evidence="1 8" id="KW-0963">Cytoplasm</keyword>
<dbReference type="Gene3D" id="2.30.130.10">
    <property type="entry name" value="PUA domain"/>
    <property type="match status" value="1"/>
</dbReference>
<dbReference type="InterPro" id="IPR011529">
    <property type="entry name" value="Glu_5kinase"/>
</dbReference>
<feature type="binding site" evidence="8">
    <location>
        <position position="15"/>
    </location>
    <ligand>
        <name>ATP</name>
        <dbReference type="ChEBI" id="CHEBI:30616"/>
    </ligand>
</feature>
<feature type="binding site" evidence="8">
    <location>
        <position position="55"/>
    </location>
    <ligand>
        <name>substrate</name>
    </ligand>
</feature>
<dbReference type="GO" id="GO:0005524">
    <property type="term" value="F:ATP binding"/>
    <property type="evidence" value="ECO:0007669"/>
    <property type="project" value="UniProtKB-KW"/>
</dbReference>
<evidence type="ECO:0000256" key="1">
    <source>
        <dbReference type="ARBA" id="ARBA00022490"/>
    </source>
</evidence>
<comment type="subcellular location">
    <subcellularLocation>
        <location evidence="8">Cytoplasm</location>
    </subcellularLocation>
</comment>
<evidence type="ECO:0000259" key="9">
    <source>
        <dbReference type="SMART" id="SM00359"/>
    </source>
</evidence>
<dbReference type="InterPro" id="IPR001057">
    <property type="entry name" value="Glu/AcGlu_kinase"/>
</dbReference>